<dbReference type="EMBL" id="CDMY01000254">
    <property type="protein sequence ID" value="CEL97115.1"/>
    <property type="molecule type" value="Genomic_DNA"/>
</dbReference>
<comment type="similarity">
    <text evidence="1">Belongs to the VPS13 family.</text>
</comment>
<dbReference type="OrthoDB" id="428159at2759"/>
<accession>A0A0G4EKT7</accession>
<reference evidence="3 4" key="1">
    <citation type="submission" date="2014-11" db="EMBL/GenBank/DDBJ databases">
        <authorList>
            <person name="Zhu J."/>
            <person name="Qi W."/>
            <person name="Song R."/>
        </authorList>
    </citation>
    <scope>NUCLEOTIDE SEQUENCE [LARGE SCALE GENOMIC DNA]</scope>
</reference>
<feature type="compositionally biased region" description="Basic residues" evidence="2">
    <location>
        <begin position="3640"/>
        <end position="3649"/>
    </location>
</feature>
<feature type="compositionally biased region" description="Basic and acidic residues" evidence="2">
    <location>
        <begin position="1788"/>
        <end position="1808"/>
    </location>
</feature>
<proteinExistence type="inferred from homology"/>
<name>A0A0G4EKT7_VITBC</name>
<dbReference type="InParanoid" id="A0A0G4EKT7"/>
<evidence type="ECO:0000256" key="1">
    <source>
        <dbReference type="ARBA" id="ARBA00006545"/>
    </source>
</evidence>
<dbReference type="PANTHER" id="PTHR16166">
    <property type="entry name" value="VACUOLAR PROTEIN SORTING-ASSOCIATED PROTEIN VPS13"/>
    <property type="match status" value="1"/>
</dbReference>
<dbReference type="PANTHER" id="PTHR16166:SF93">
    <property type="entry name" value="INTERMEMBRANE LIPID TRANSFER PROTEIN VPS13"/>
    <property type="match status" value="1"/>
</dbReference>
<feature type="compositionally biased region" description="Pro residues" evidence="2">
    <location>
        <begin position="262"/>
        <end position="279"/>
    </location>
</feature>
<dbReference type="Proteomes" id="UP000041254">
    <property type="component" value="Unassembled WGS sequence"/>
</dbReference>
<dbReference type="InterPro" id="IPR026847">
    <property type="entry name" value="VPS13"/>
</dbReference>
<feature type="compositionally biased region" description="Pro residues" evidence="2">
    <location>
        <begin position="2446"/>
        <end position="2456"/>
    </location>
</feature>
<dbReference type="GO" id="GO:0006623">
    <property type="term" value="P:protein targeting to vacuole"/>
    <property type="evidence" value="ECO:0007669"/>
    <property type="project" value="TreeGrafter"/>
</dbReference>
<feature type="region of interest" description="Disordered" evidence="2">
    <location>
        <begin position="1761"/>
        <end position="1808"/>
    </location>
</feature>
<evidence type="ECO:0000256" key="2">
    <source>
        <dbReference type="SAM" id="MobiDB-lite"/>
    </source>
</evidence>
<feature type="compositionally biased region" description="Pro residues" evidence="2">
    <location>
        <begin position="1721"/>
        <end position="1738"/>
    </location>
</feature>
<feature type="region of interest" description="Disordered" evidence="2">
    <location>
        <begin position="1031"/>
        <end position="1051"/>
    </location>
</feature>
<feature type="region of interest" description="Disordered" evidence="2">
    <location>
        <begin position="236"/>
        <end position="302"/>
    </location>
</feature>
<organism evidence="3 4">
    <name type="scientific">Vitrella brassicaformis (strain CCMP3155)</name>
    <dbReference type="NCBI Taxonomy" id="1169540"/>
    <lineage>
        <taxon>Eukaryota</taxon>
        <taxon>Sar</taxon>
        <taxon>Alveolata</taxon>
        <taxon>Colpodellida</taxon>
        <taxon>Vitrellaceae</taxon>
        <taxon>Vitrella</taxon>
    </lineage>
</organism>
<dbReference type="VEuPathDB" id="CryptoDB:Vbra_3959"/>
<feature type="region of interest" description="Disordered" evidence="2">
    <location>
        <begin position="4118"/>
        <end position="4142"/>
    </location>
</feature>
<sequence>MRETELTHHKEEREAPSLMLEQHLSGVVNGQLEVKNLSLRPSLLEEDYSLPFRIRQSHVGQLRLKIPWNLFSPIELEVQDVLAIIECVPEDQWDSSTASSREQARRDKHLKKLIDRRRGKGGGDSTAAGVGGGILGAFVKHQLGSWLFNRIHITVTNVHIRYEDAHSGVFAFAAGVVLPELTLHRLSLSESLSRPPNTTDATPDKQKSLRVVTAVYWTSCERMFLADHPQWEQELHQSTRHVQHAASSLSSSRPHVSDLSSPVPPPPFPSTHHPPPRTLYPPSFSSGREGQRYLTGPPIAHRDGQRRVYGGLRLPWHGKAARENVYGYQYGGEGHLRMAYVLPPTSLSMEFASPCPKTGAMLSIVGHIPPVSVTVDQLILQDIHSLQDHTNAWQAFQRHCFESPWRFGVLRPSVPAHTDPRAWWRYAFRCLRLCRWEANPMAYWYTPPIVTLLKWHRTYLMLLRRKIYQGSSMSEADEYRLTCWESSLCVPFKLLDIWRRQVLGDPSVPPEDLALLEGKRPFSSSTPFAPAHPSQDQHEPFDHDLTSELIEGVHFTSTRVSRHSHKMQQGRENRALEKGWGVKKEDVKNFLSGLFGSQAAALGEEELEKTTAELQTVVGNASGQPAVLSSFEALDVCFTLSCPSIQIVLVEVASRAAFATPPEGYLAFPFARAHPDCLTPSVQRQQTSTSLPHRTWRHPDSRPLGRHAFEMHLKAIQISGTKRAIEGSTGGLRAQGSIGDAYVGAVGLPDDCPTDQFSFVPVVGAKGEEGGRRICMVKDGMGGGDAVCEDDLYRHWSDALLWASLPLTNKRLTEVPLPADPHTGRRKDSGVSCFVSVDVDESVLVKVRGPVVQMARSSVMALKFFADHASLPSEALMMDKSYRQVIPALPVTSPSRPQASSRVVHQDVRLEVHHGCAVLQGSGDVVPRGGSERAGVSVMDVPAAVVEADVIIVTVERDATSLRGKIGSQSPGSVARHIHTLVRLAAIEMGIYTWHALADWYNFGRPWSKNESTAHTFSKYRQRVDHVLAMPTTSGKSTPPPSDSSLPESPPLSAVAALSLSPGSSPSLPPSSIPPSEGDSPVLFFPLFRGSAEITMALLAEKDPYAHLTLIDQSVRVAVRGGQLAIGDVPLGLVGSILDGFDVILPSRGPLMKSGWLAVDSGDDTRRQDDRQGGMMAGLRLPALSLRHTSSPATRELYWAEVCALSRGGNQKGAPCIYLYAFPSSSLPARVLQPTSVSIVGPAARVDPEGPPRELRFECLEQDGQRDRFRTVEPVGASSWVRTWQLAPPCLLPTVLRRQDAPHWHRSIHARVLCDKLILQLVKDLQPSIEIRLFGLGLDLASSATQGTSVRALMRDFLIEDVGFPQHDRRRFMGGRRSFHDGKKGQLPLLAPSLLPFALPSSPSPVPSHSRGKGVRVGGFVLDMDMNVDTMQGAVTLQPIALSLTPLTVRHVCVCVTAMAERPLQSAFVRDVQLYLPPKQIVPREPLPHVLVGMRRHSMVTVRVERVHFICLQTLGFTQQGLEIAGVDVGDLMLRKGSKGWLVQIGTLRVNGPEILPFFLSHTSPHAPSSPQTPPSTTKSLIFAAPSHFAVDEEPQSGKWVGHSSLVSSSAAPIGKRSTAVSGPWIDVRCGTDTAALSSLAELVSRERDGELGQQTLATNKEEGGSDASYYHSEPRGHELSVRVAPSNLVVQMRLLAPLMDYISDIKNGLTFLELPDAPPPTARVHVPPPPSPSPLPTPGRGHALDEDMESKIAAGVLRFVAERGRNEKGDETTDGDEEQADGAKGGAEGDKGIHESQPRSHESSHGDEPVWLVSLDVHLPVVHVPSADHPVVARGDDGTSGAQQATFAYCYNPYGRRIVLRTGVVSVSYSIKESLTFPPFPLPPPPLHSSTGPIPDPSPFTLLGCIHRATWTGCSIDLVHPLTLLQSDTADQPNVQNVRQNISSEIRVELGLWEGYGSGIDGLDLVRYASCDVGTVRFCVSPHVLGVLRSALRGASRLPLLPPHMPLQPRTAAMKSGAVRGPSPSTARSSASLVRWSLIRGAAGQAGKRLPGPRFLAHVTLEGIKAQVCDSGRSGVLEGQLTDVDILVVTPQPSLWSEDPVDNGSGRVPLLPLLSNTESTYCRASVGHFGVDEAVIGVSQSQSQLPVLRFKSDGNQENGHVLTIEAGLRHDAPIRCIAWDASRQDRLEMSDESTVTRVTAVNVGAPDIHIRPTMLQSVLRVQREAASMMQDQPDATGQSGDRHASLVDEISKGMYYAGQQIGPRAQWLAQRYRQYFDVIKNQPTQHEPRSSPPSPSNSRHKAAPPLPTPFQDDDLLSLIGVSAGAVLMCLIVDRLEVCCPSVGLTCHLINGATMTATVEGLNMESSGQTVIVQRSPQGTSAKEKADIEVCSAMSASLSSIHIHRATPETSDCPFPLLRPFPASIHLSVSLPLPRPFPLPTHAGAAPPPLLPPSAPEPAAQWDGSMPTETQQGRQKWDAGDVCEGHLRPMIKGDVRAGPVVLRVGYRDAKRLADMLEAIKNAGDTGQDDFGTGEQDGKRHLFCYGTHDDGIRQEEMGRWEHVWPLRDISTTGDRRQGSSTGTSPTLMPRHSVEASAYRQAMSHSPFFHPLWKYRNSVRLDDTMEAYWTQQVSKAASMQDTRKAALERARKRECVAPLPPLSLASLASVVKHSCTFAALASTAIRHPSDLRVEFPSVDVGMHFGEVDVVLWNDIKPLVRPKPLLKLVMGPSSVTIASQLTSHPPEAAVTIETATNVSASICASPLRVWEPLAEPVAVGLSAQHKMGLPASQGDSGGASAQTDVRVDVKGPVLLCVSTAQLMALRSIVADLSQDWRSKTLPSPHSPPSSLSSTDGRIILASQAAKWGNRGTRVVTQWEPRWIANVLQQQHLQLAAFMSAVKQETGAKRGARLWKVVRRRLPEIIGKGHRDAMMRFRGVGQITQAILRDYPVIILNRTGLPVRIRLIWRPGQRTWVEGHFDDEPGDSIYELPRLDGQEGRERQRGSYHIAAGTDCGIPPSVYDDDTLVDVHFKHPHSSVADETYLASIRGVDLAPLLLPSPRATILPTSPPSTVMLTVNLSETGRRIVRLASPLQVVNVTPLPLTVRALKPTSHVGASEVAFEFPLVPEGGGGGVLPAYETSVTSIQLRAGALWSAAFGLTAVAELIRASSMPGAAAHDQGYQEADKTYRGFVVITDDNGTAHTVLVTAAVESAMVRLASGSVHPPSFAPVPLFRTVLSLKPPVRVNNSLPVPVRFRLGGSPSDTYMSSAAFLRPFHSVPVFSHSTGRDICVSVAVYDLPWSEPRCVWTGTHDTPFNALREVDSSPHVQEDEIPLQGTCGRLCSVAIETTSGQIEAAEDVTLTIRAPFWLVSRLYEPLAFAVPSSSPPTSACDGGRGKASRGLLDASALTASQGSRAGTATFDLELDSTRDWPHIVDTPGLRWLGGRAPFLTHSPKLSVAVWDVPLHMWCPPPTYAHLNLADLQTNMTTANATFKSGSSSRRMVPIRVGRFDVIASTRRVDLGVGGQQRSASSTLVEFRPRFLLYNYTGWELEVKQDLAYIPPPLTTTHLRPGECQPFHFINADVDYALAIRVASIPPFLRNRACTGACRRAASQSTTEQGHEPFMGLRNAAGSEAEKGPVKKDRKVGRWFTRRQGEEGSTKAASGAASPAVRASAGPPPMLNKDVLGFLCCVERRAGDGREGDGAQRHGGTGDCRCVYECVWTEGLSILTPTERTMPLWGPRPPPKTDARQRSGGQPADEAATASPFAWLDAMLSHLYSCTAARVRGGAQEGEGQAGNHSGIPALLSAVRAEIVTSGSDGVSHVFFMPADRPDIQIENHLSQEAVLIRQYGQTLSEEYSMLPSLEAMPFWWPHPRTIPTYGEYLEVRVPTCEDDWLILDPKQLLADTTANDDMTATESHPHMKTYDGRSIYIRCRSEGSTIVISLTDFDPRNPTGMKAHSGHLNHAPATLPTGRHDFIPVAVKRSRRVNVFLPSVSFSAVGLTCELFHLRVSGISLATFMANHPQKSMVFRGTIVRCQLDHQWTAPSPDLEPLQPGSPLDDSGAHGAVFPVLLAPARATDPDRPLVEFSLGKSYCTHDEALELSLAQHFRRSTQVLGSALGSSTNIMPSPRRKPMATVEGAGDSRHGGALSVTPCVDYRSERLFEWDIVGFADREVGRGGVGDGGVTFFGNPAVNHFDFIKVAVGDLAIKLHGVSLIRSVKPSYVALTSIGSPKPYGGSSFDSISESFPLSPPTSTRTPLYFQTLHFGDSRIRLTTCLKEVTQVLSDASSSWWSEGVAGRLVSWAMGLADLSDFELSLQGLRLRHLFILNQSLASRCMEHYVQQLITHAPIHLAKSTTTFLGDTVGRVSTSISRLWNPNAGVQHLESRMRYPRLVLGPARCVTGLNDEASLICEKLSGARAAEACCLAYLVAGPKLLILLTTELLVIDGFRSSTPTLVARIPWFPHLYSLSVRHLERQAGPQHSILSLLSSEVLWDMGWIRRASSSQVEVLLGPPLPVAMDQAETFSALTHCRVSWQCARPFCSALIWYLYRHINV</sequence>
<gene>
    <name evidence="3" type="ORF">Vbra_3959</name>
</gene>
<evidence type="ECO:0008006" key="5">
    <source>
        <dbReference type="Google" id="ProtNLM"/>
    </source>
</evidence>
<protein>
    <recommendedName>
        <fullName evidence="5">C2 domain-containing protein</fullName>
    </recommendedName>
</protein>
<feature type="region of interest" description="Disordered" evidence="2">
    <location>
        <begin position="3731"/>
        <end position="3760"/>
    </location>
</feature>
<feature type="region of interest" description="Disordered" evidence="2">
    <location>
        <begin position="3628"/>
        <end position="3676"/>
    </location>
</feature>
<feature type="region of interest" description="Disordered" evidence="2">
    <location>
        <begin position="1721"/>
        <end position="1745"/>
    </location>
</feature>
<evidence type="ECO:0000313" key="4">
    <source>
        <dbReference type="Proteomes" id="UP000041254"/>
    </source>
</evidence>
<evidence type="ECO:0000313" key="3">
    <source>
        <dbReference type="EMBL" id="CEL97115.1"/>
    </source>
</evidence>
<keyword evidence="4" id="KW-1185">Reference proteome</keyword>
<feature type="region of interest" description="Disordered" evidence="2">
    <location>
        <begin position="2440"/>
        <end position="2474"/>
    </location>
</feature>
<feature type="compositionally biased region" description="Low complexity" evidence="2">
    <location>
        <begin position="3658"/>
        <end position="3673"/>
    </location>
</feature>
<dbReference type="GO" id="GO:0045053">
    <property type="term" value="P:protein retention in Golgi apparatus"/>
    <property type="evidence" value="ECO:0007669"/>
    <property type="project" value="TreeGrafter"/>
</dbReference>
<feature type="region of interest" description="Disordered" evidence="2">
    <location>
        <begin position="2284"/>
        <end position="2310"/>
    </location>
</feature>
<feature type="compositionally biased region" description="Basic and acidic residues" evidence="2">
    <location>
        <begin position="1761"/>
        <end position="1772"/>
    </location>
</feature>
<feature type="region of interest" description="Disordered" evidence="2">
    <location>
        <begin position="1648"/>
        <end position="1673"/>
    </location>
</feature>